<dbReference type="InterPro" id="IPR011990">
    <property type="entry name" value="TPR-like_helical_dom_sf"/>
</dbReference>
<dbReference type="PROSITE" id="PS50005">
    <property type="entry name" value="TPR"/>
    <property type="match status" value="1"/>
</dbReference>
<protein>
    <submittedName>
        <fullName evidence="4">Tetratricopeptide repeat protein</fullName>
    </submittedName>
</protein>
<reference evidence="4 5" key="1">
    <citation type="submission" date="2019-08" db="EMBL/GenBank/DDBJ databases">
        <title>In-depth cultivation of the pig gut microbiome towards novel bacterial diversity and tailored functional studies.</title>
        <authorList>
            <person name="Wylensek D."/>
            <person name="Hitch T.C.A."/>
            <person name="Clavel T."/>
        </authorList>
    </citation>
    <scope>NUCLEOTIDE SEQUENCE [LARGE SCALE GENOMIC DNA]</scope>
    <source>
        <strain evidence="4 5">BBE-744-WT-12</strain>
    </source>
</reference>
<dbReference type="Proteomes" id="UP000435649">
    <property type="component" value="Unassembled WGS sequence"/>
</dbReference>
<dbReference type="SUPFAM" id="SSF48452">
    <property type="entry name" value="TPR-like"/>
    <property type="match status" value="2"/>
</dbReference>
<evidence type="ECO:0000313" key="5">
    <source>
        <dbReference type="Proteomes" id="UP000435649"/>
    </source>
</evidence>
<dbReference type="InterPro" id="IPR051012">
    <property type="entry name" value="CellSynth/LPSAsmb/PSIAsmb"/>
</dbReference>
<evidence type="ECO:0000256" key="3">
    <source>
        <dbReference type="PROSITE-ProRule" id="PRU00339"/>
    </source>
</evidence>
<proteinExistence type="predicted"/>
<dbReference type="EMBL" id="VUNS01000010">
    <property type="protein sequence ID" value="MST97495.1"/>
    <property type="molecule type" value="Genomic_DNA"/>
</dbReference>
<evidence type="ECO:0000256" key="2">
    <source>
        <dbReference type="ARBA" id="ARBA00022803"/>
    </source>
</evidence>
<feature type="repeat" description="TPR" evidence="3">
    <location>
        <begin position="378"/>
        <end position="411"/>
    </location>
</feature>
<organism evidence="4 5">
    <name type="scientific">Victivallis lenta</name>
    <dbReference type="NCBI Taxonomy" id="2606640"/>
    <lineage>
        <taxon>Bacteria</taxon>
        <taxon>Pseudomonadati</taxon>
        <taxon>Lentisphaerota</taxon>
        <taxon>Lentisphaeria</taxon>
        <taxon>Victivallales</taxon>
        <taxon>Victivallaceae</taxon>
        <taxon>Victivallis</taxon>
    </lineage>
</organism>
<dbReference type="InterPro" id="IPR019734">
    <property type="entry name" value="TPR_rpt"/>
</dbReference>
<gene>
    <name evidence="4" type="ORF">FYJ85_10640</name>
</gene>
<keyword evidence="1" id="KW-0677">Repeat</keyword>
<dbReference type="RefSeq" id="WP_106051996.1">
    <property type="nucleotide sequence ID" value="NZ_DBFCGB010000169.1"/>
</dbReference>
<dbReference type="AlphaFoldDB" id="A0A844G3L7"/>
<dbReference type="SMART" id="SM00028">
    <property type="entry name" value="TPR"/>
    <property type="match status" value="4"/>
</dbReference>
<dbReference type="Pfam" id="PF13181">
    <property type="entry name" value="TPR_8"/>
    <property type="match status" value="1"/>
</dbReference>
<evidence type="ECO:0000313" key="4">
    <source>
        <dbReference type="EMBL" id="MST97495.1"/>
    </source>
</evidence>
<accession>A0A844G3L7</accession>
<dbReference type="Pfam" id="PF13424">
    <property type="entry name" value="TPR_12"/>
    <property type="match status" value="1"/>
</dbReference>
<keyword evidence="2 3" id="KW-0802">TPR repeat</keyword>
<evidence type="ECO:0000256" key="1">
    <source>
        <dbReference type="ARBA" id="ARBA00022737"/>
    </source>
</evidence>
<comment type="caution">
    <text evidence="4">The sequence shown here is derived from an EMBL/GenBank/DDBJ whole genome shotgun (WGS) entry which is preliminary data.</text>
</comment>
<dbReference type="Gene3D" id="1.25.40.10">
    <property type="entry name" value="Tetratricopeptide repeat domain"/>
    <property type="match status" value="2"/>
</dbReference>
<sequence length="477" mass="53226">MDRKTLTTVTPDIRAAYKKAVHLPNENERLLALKDLVIAEPGFVEARSKLRDLERKKIMSVSGLSRFFARLGSPSGKVKSLTKNNPVKAMALCEETLAKTLDNLPILNLLAEAADKANAPFIAAEAMERAAELRPDEYQYMIKMATYLQKAGRAEEAMKRLHAVATHYPDNKEIQDAYRAAINADAKQREQAKSVGMAVIEKGGGSNAIGSRSAAILQLLENTIHDAAQAKLVAIELQKILDGGESMDVRRKLASAYIIMGEFDKAIQELNKVIASTSAYDPTLDKRLEEAEIGKIDKEIAQIKRRPPKDLEDPAARIAELQAERDQLRLDHALSRIEHYPNDIGLVFDLGKLRLERGEYDLAIEQFMESRQSARCEIISRMALAECYEKQGRYDEAVSELETVLSVLPRLDKERLPTTYSLAQIMETTGNKERALALYKELHELEPRFRDVSARIKALEESKAPAAEAAGEETAKE</sequence>
<dbReference type="PANTHER" id="PTHR45586:SF1">
    <property type="entry name" value="LIPOPOLYSACCHARIDE ASSEMBLY PROTEIN B"/>
    <property type="match status" value="1"/>
</dbReference>
<name>A0A844G3L7_9BACT</name>
<dbReference type="PANTHER" id="PTHR45586">
    <property type="entry name" value="TPR REPEAT-CONTAINING PROTEIN PA4667"/>
    <property type="match status" value="1"/>
</dbReference>
<keyword evidence="5" id="KW-1185">Reference proteome</keyword>